<dbReference type="Proteomes" id="UP000218418">
    <property type="component" value="Chromosome"/>
</dbReference>
<comment type="function">
    <text evidence="2">Cleaves peptides in various proteins in a process that requires ATP hydrolysis. Has a chymotrypsin-like activity. Plays a major role in the degradation of misfolded proteins.</text>
</comment>
<dbReference type="HAMAP" id="MF_00444">
    <property type="entry name" value="ClpP"/>
    <property type="match status" value="1"/>
</dbReference>
<name>A0A1Z4LM61_9CYAN</name>
<dbReference type="GO" id="GO:0006515">
    <property type="term" value="P:protein quality control for misfolded or incompletely synthesized proteins"/>
    <property type="evidence" value="ECO:0007669"/>
    <property type="project" value="TreeGrafter"/>
</dbReference>
<keyword evidence="5" id="KW-1185">Reference proteome</keyword>
<sequence>MEHSPIKAMQAPYTGDNLYRTPPPDLPSLLLKERIVYLGAPLVPEVTKLIIAELLYLQSEDPEKPIKIYINSVGTSYGDQPIAFETEAFAIYDTMRYIKPPIHTICIGQAMGMAAMLLSAGTKGCRAALPHASIVLKQPISGTRGQATDIQIMAKEVFVNKEAMVDIFSRNTGQDKEKVKKDMDRLLYITPDQAVEYGLIDRVFESKAQLDSESAATAGVL</sequence>
<evidence type="ECO:0000256" key="3">
    <source>
        <dbReference type="RuleBase" id="RU003567"/>
    </source>
</evidence>
<dbReference type="GO" id="GO:0051117">
    <property type="term" value="F:ATPase binding"/>
    <property type="evidence" value="ECO:0007669"/>
    <property type="project" value="TreeGrafter"/>
</dbReference>
<dbReference type="GO" id="GO:0004176">
    <property type="term" value="F:ATP-dependent peptidase activity"/>
    <property type="evidence" value="ECO:0007669"/>
    <property type="project" value="InterPro"/>
</dbReference>
<dbReference type="OrthoDB" id="510061at2"/>
<dbReference type="PRINTS" id="PR00127">
    <property type="entry name" value="CLPPROTEASEP"/>
</dbReference>
<keyword evidence="2 4" id="KW-0645">Protease</keyword>
<accession>A0A1Z4LM61</accession>
<keyword evidence="2" id="KW-0378">Hydrolase</keyword>
<keyword evidence="2" id="KW-0720">Serine protease</keyword>
<dbReference type="PANTHER" id="PTHR10381">
    <property type="entry name" value="ATP-DEPENDENT CLP PROTEASE PROTEOLYTIC SUBUNIT"/>
    <property type="match status" value="1"/>
</dbReference>
<dbReference type="InterPro" id="IPR029045">
    <property type="entry name" value="ClpP/crotonase-like_dom_sf"/>
</dbReference>
<comment type="subcellular location">
    <subcellularLocation>
        <location evidence="2">Cytoplasm</location>
    </subcellularLocation>
</comment>
<dbReference type="Pfam" id="PF00574">
    <property type="entry name" value="CLP_protease"/>
    <property type="match status" value="1"/>
</dbReference>
<dbReference type="Gene3D" id="3.90.226.10">
    <property type="entry name" value="2-enoyl-CoA Hydratase, Chain A, domain 1"/>
    <property type="match status" value="1"/>
</dbReference>
<dbReference type="AlphaFoldDB" id="A0A1Z4LM61"/>
<dbReference type="PANTHER" id="PTHR10381:SF72">
    <property type="entry name" value="ATP-DEPENDENT CLP PROTEASE PROTEOLYTIC SUBUNIT-LIKE-RELATED"/>
    <property type="match status" value="1"/>
</dbReference>
<dbReference type="EC" id="3.4.21.92" evidence="2"/>
<evidence type="ECO:0000313" key="4">
    <source>
        <dbReference type="EMBL" id="BAY82321.1"/>
    </source>
</evidence>
<protein>
    <recommendedName>
        <fullName evidence="2 3">ATP-dependent Clp protease proteolytic subunit</fullName>
        <ecNumber evidence="2">3.4.21.92</ecNumber>
    </recommendedName>
    <alternativeName>
        <fullName evidence="2">Endopeptidase Clp</fullName>
    </alternativeName>
</protein>
<proteinExistence type="inferred from homology"/>
<keyword evidence="2" id="KW-0963">Cytoplasm</keyword>
<dbReference type="GO" id="GO:0009368">
    <property type="term" value="C:endopeptidase Clp complex"/>
    <property type="evidence" value="ECO:0007669"/>
    <property type="project" value="TreeGrafter"/>
</dbReference>
<gene>
    <name evidence="2" type="primary">clpP</name>
    <name evidence="4" type="ORF">NIES267_18000</name>
</gene>
<comment type="caution">
    <text evidence="2">Lacks conserved residue(s) required for the propagation of feature annotation.</text>
</comment>
<dbReference type="GO" id="GO:0005737">
    <property type="term" value="C:cytoplasm"/>
    <property type="evidence" value="ECO:0007669"/>
    <property type="project" value="UniProtKB-SubCell"/>
</dbReference>
<comment type="catalytic activity">
    <reaction evidence="2">
        <text>Hydrolysis of proteins to small peptides in the presence of ATP and magnesium. alpha-casein is the usual test substrate. In the absence of ATP, only oligopeptides shorter than five residues are hydrolyzed (such as succinyl-Leu-Tyr-|-NHMec, and Leu-Tyr-Leu-|-Tyr-Trp, in which cleavage of the -Tyr-|-Leu- and -Tyr-|-Trp bonds also occurs).</text>
        <dbReference type="EC" id="3.4.21.92"/>
    </reaction>
</comment>
<evidence type="ECO:0000313" key="5">
    <source>
        <dbReference type="Proteomes" id="UP000218418"/>
    </source>
</evidence>
<dbReference type="GO" id="GO:0004252">
    <property type="term" value="F:serine-type endopeptidase activity"/>
    <property type="evidence" value="ECO:0007669"/>
    <property type="project" value="UniProtKB-UniRule"/>
</dbReference>
<evidence type="ECO:0000256" key="2">
    <source>
        <dbReference type="HAMAP-Rule" id="MF_00444"/>
    </source>
</evidence>
<dbReference type="SUPFAM" id="SSF52096">
    <property type="entry name" value="ClpP/crotonase"/>
    <property type="match status" value="1"/>
</dbReference>
<dbReference type="NCBIfam" id="NF009204">
    <property type="entry name" value="PRK12552.1"/>
    <property type="match status" value="1"/>
</dbReference>
<dbReference type="InterPro" id="IPR001907">
    <property type="entry name" value="ClpP"/>
</dbReference>
<dbReference type="EMBL" id="AP018227">
    <property type="protein sequence ID" value="BAY82321.1"/>
    <property type="molecule type" value="Genomic_DNA"/>
</dbReference>
<evidence type="ECO:0000256" key="1">
    <source>
        <dbReference type="ARBA" id="ARBA00007039"/>
    </source>
</evidence>
<organism evidence="4 5">
    <name type="scientific">Calothrix parasitica NIES-267</name>
    <dbReference type="NCBI Taxonomy" id="1973488"/>
    <lineage>
        <taxon>Bacteria</taxon>
        <taxon>Bacillati</taxon>
        <taxon>Cyanobacteriota</taxon>
        <taxon>Cyanophyceae</taxon>
        <taxon>Nostocales</taxon>
        <taxon>Calotrichaceae</taxon>
        <taxon>Calothrix</taxon>
    </lineage>
</organism>
<reference evidence="4 5" key="1">
    <citation type="submission" date="2017-06" db="EMBL/GenBank/DDBJ databases">
        <title>Genome sequencing of cyanobaciteial culture collection at National Institute for Environmental Studies (NIES).</title>
        <authorList>
            <person name="Hirose Y."/>
            <person name="Shimura Y."/>
            <person name="Fujisawa T."/>
            <person name="Nakamura Y."/>
            <person name="Kawachi M."/>
        </authorList>
    </citation>
    <scope>NUCLEOTIDE SEQUENCE [LARGE SCALE GENOMIC DNA]</scope>
    <source>
        <strain evidence="4 5">NIES-267</strain>
    </source>
</reference>
<dbReference type="CDD" id="cd07017">
    <property type="entry name" value="S14_ClpP_2"/>
    <property type="match status" value="1"/>
</dbReference>
<dbReference type="InterPro" id="IPR023562">
    <property type="entry name" value="ClpP/TepA"/>
</dbReference>
<comment type="subunit">
    <text evidence="2">Fourteen ClpP subunits assemble into 2 heptameric rings which stack back to back to give a disk-like structure with a central cavity, resembling the structure of eukaryotic proteasomes.</text>
</comment>
<comment type="similarity">
    <text evidence="1 2 3">Belongs to the peptidase S14 family.</text>
</comment>